<keyword evidence="3" id="KW-1185">Reference proteome</keyword>
<sequence length="123" mass="13273">MTSRHISAVIRAPRDRVVAIARDPALLPQWAGGLAQGEVAQEGEGVFAVDSPMGRVRVVFTPPNDHGVLDHDVTLPDGSVTRNPFRVLEHPTAPRRCSRSGGATPPTRTSSATRPPWPPTWRA</sequence>
<dbReference type="SUPFAM" id="SSF55961">
    <property type="entry name" value="Bet v1-like"/>
    <property type="match status" value="1"/>
</dbReference>
<name>A0A4R7FR00_9MICO</name>
<dbReference type="EMBL" id="SOAM01000001">
    <property type="protein sequence ID" value="TDS80235.1"/>
    <property type="molecule type" value="Genomic_DNA"/>
</dbReference>
<reference evidence="2 3" key="1">
    <citation type="submission" date="2019-03" db="EMBL/GenBank/DDBJ databases">
        <title>Genomic Encyclopedia of Archaeal and Bacterial Type Strains, Phase II (KMG-II): from individual species to whole genera.</title>
        <authorList>
            <person name="Goeker M."/>
        </authorList>
    </citation>
    <scope>NUCLEOTIDE SEQUENCE [LARGE SCALE GENOMIC DNA]</scope>
    <source>
        <strain evidence="2 3">DSM 24782</strain>
    </source>
</reference>
<protein>
    <recommendedName>
        <fullName evidence="4">Polyketide cyclase/dehydrase/lipid transport protein</fullName>
    </recommendedName>
</protein>
<evidence type="ECO:0000313" key="3">
    <source>
        <dbReference type="Proteomes" id="UP000295344"/>
    </source>
</evidence>
<dbReference type="Proteomes" id="UP000295344">
    <property type="component" value="Unassembled WGS sequence"/>
</dbReference>
<comment type="caution">
    <text evidence="2">The sequence shown here is derived from an EMBL/GenBank/DDBJ whole genome shotgun (WGS) entry which is preliminary data.</text>
</comment>
<proteinExistence type="predicted"/>
<dbReference type="AlphaFoldDB" id="A0A4R7FR00"/>
<evidence type="ECO:0000313" key="2">
    <source>
        <dbReference type="EMBL" id="TDS80235.1"/>
    </source>
</evidence>
<dbReference type="InterPro" id="IPR023393">
    <property type="entry name" value="START-like_dom_sf"/>
</dbReference>
<evidence type="ECO:0000256" key="1">
    <source>
        <dbReference type="SAM" id="MobiDB-lite"/>
    </source>
</evidence>
<dbReference type="Gene3D" id="3.30.530.20">
    <property type="match status" value="1"/>
</dbReference>
<feature type="region of interest" description="Disordered" evidence="1">
    <location>
        <begin position="88"/>
        <end position="123"/>
    </location>
</feature>
<evidence type="ECO:0008006" key="4">
    <source>
        <dbReference type="Google" id="ProtNLM"/>
    </source>
</evidence>
<organism evidence="2 3">
    <name type="scientific">Amnibacterium kyonggiense</name>
    <dbReference type="NCBI Taxonomy" id="595671"/>
    <lineage>
        <taxon>Bacteria</taxon>
        <taxon>Bacillati</taxon>
        <taxon>Actinomycetota</taxon>
        <taxon>Actinomycetes</taxon>
        <taxon>Micrococcales</taxon>
        <taxon>Microbacteriaceae</taxon>
        <taxon>Amnibacterium</taxon>
    </lineage>
</organism>
<feature type="compositionally biased region" description="Low complexity" evidence="1">
    <location>
        <begin position="103"/>
        <end position="114"/>
    </location>
</feature>
<dbReference type="RefSeq" id="WP_246017949.1">
    <property type="nucleotide sequence ID" value="NZ_BAAARP010000001.1"/>
</dbReference>
<accession>A0A4R7FR00</accession>
<gene>
    <name evidence="2" type="ORF">CLV52_0790</name>
</gene>